<sequence>MAYNISVIYGDGIGKEIVDQAIKVMNEVGNVFHHTFHFERCEAGTEAVQKYGEPLPDKSLKQCQESDAILLGSLWLDKYPELPQEKRPSYVLSLLRKKLELTINLRPISVYKSLAELSPLKNSIIGEGFNILMLRDLAGGMLMSKRYRGFGDHGKEALDKEYYNEEMIKTNACAAFEIARGRSKKVTSLDKAVILESSKLWREVVQEVSTDYRDVTLVNQYIDDAAAQVITNPHNYDVILTSGMFGDILSDEISALAGTPNVLPSAELNRQGKGLFTPNQIHNKDYSIVGKDIANPIGSILSGAMMLRFAFGLEEESQAIEEAVRRVLDENYATKDIYLPGSKRIGTSEMGAIISEKIREIGKELV</sequence>
<dbReference type="EMBL" id="LDRX01000169">
    <property type="protein sequence ID" value="KTS78565.1"/>
    <property type="molecule type" value="Genomic_DNA"/>
</dbReference>
<comment type="caution">
    <text evidence="1">The sequence shown here is derived from an EMBL/GenBank/DDBJ whole genome shotgun (WGS) entry which is preliminary data.</text>
</comment>
<protein>
    <submittedName>
        <fullName evidence="1">3-isopropylmalate dehydrogenase</fullName>
    </submittedName>
</protein>
<reference evidence="1 2" key="1">
    <citation type="journal article" date="2016" name="Front. Microbiol.">
        <title>Genomic Resource of Rice Seed Associated Bacteria.</title>
        <authorList>
            <person name="Midha S."/>
            <person name="Bansal K."/>
            <person name="Sharma S."/>
            <person name="Kumar N."/>
            <person name="Patil P.P."/>
            <person name="Chaudhry V."/>
            <person name="Patil P.B."/>
        </authorList>
    </citation>
    <scope>NUCLEOTIDE SEQUENCE [LARGE SCALE GENOMIC DNA]</scope>
    <source>
        <strain evidence="1 2">NS115</strain>
    </source>
</reference>
<name>A0ACC4ZQB9_9BACL</name>
<evidence type="ECO:0000313" key="2">
    <source>
        <dbReference type="Proteomes" id="UP000074866"/>
    </source>
</evidence>
<dbReference type="Proteomes" id="UP000074866">
    <property type="component" value="Unassembled WGS sequence"/>
</dbReference>
<organism evidence="1 2">
    <name type="scientific">Paenibacillus jamilae</name>
    <dbReference type="NCBI Taxonomy" id="114136"/>
    <lineage>
        <taxon>Bacteria</taxon>
        <taxon>Bacillati</taxon>
        <taxon>Bacillota</taxon>
        <taxon>Bacilli</taxon>
        <taxon>Bacillales</taxon>
        <taxon>Paenibacillaceae</taxon>
        <taxon>Paenibacillus</taxon>
    </lineage>
</organism>
<keyword evidence="2" id="KW-1185">Reference proteome</keyword>
<proteinExistence type="predicted"/>
<evidence type="ECO:0000313" key="1">
    <source>
        <dbReference type="EMBL" id="KTS78565.1"/>
    </source>
</evidence>
<accession>A0ACC4ZQB9</accession>
<gene>
    <name evidence="1" type="ORF">NS115_22700</name>
</gene>